<dbReference type="InterPro" id="IPR051412">
    <property type="entry name" value="Formin_Homology_Diaphanous_sf"/>
</dbReference>
<feature type="compositionally biased region" description="Pro residues" evidence="1">
    <location>
        <begin position="248"/>
        <end position="273"/>
    </location>
</feature>
<dbReference type="Gene3D" id="1.20.1390.10">
    <property type="entry name" value="PWI domain"/>
    <property type="match status" value="1"/>
</dbReference>
<dbReference type="GO" id="GO:0005884">
    <property type="term" value="C:actin filament"/>
    <property type="evidence" value="ECO:0007669"/>
    <property type="project" value="TreeGrafter"/>
</dbReference>
<feature type="region of interest" description="Disordered" evidence="1">
    <location>
        <begin position="244"/>
        <end position="379"/>
    </location>
</feature>
<dbReference type="Pfam" id="PF01480">
    <property type="entry name" value="PWI"/>
    <property type="match status" value="1"/>
</dbReference>
<feature type="region of interest" description="Disordered" evidence="1">
    <location>
        <begin position="157"/>
        <end position="199"/>
    </location>
</feature>
<dbReference type="InParanoid" id="A0A1Z5KNE1"/>
<evidence type="ECO:0000313" key="4">
    <source>
        <dbReference type="Proteomes" id="UP000198406"/>
    </source>
</evidence>
<gene>
    <name evidence="3" type="ORF">FisN_13Hh309</name>
</gene>
<dbReference type="PANTHER" id="PTHR45691">
    <property type="entry name" value="PROTEIN DIAPHANOUS"/>
    <property type="match status" value="1"/>
</dbReference>
<keyword evidence="4" id="KW-1185">Reference proteome</keyword>
<comment type="caution">
    <text evidence="3">The sequence shown here is derived from an EMBL/GenBank/DDBJ whole genome shotgun (WGS) entry which is preliminary data.</text>
</comment>
<feature type="compositionally biased region" description="Acidic residues" evidence="1">
    <location>
        <begin position="182"/>
        <end position="194"/>
    </location>
</feature>
<feature type="region of interest" description="Disordered" evidence="1">
    <location>
        <begin position="1"/>
        <end position="20"/>
    </location>
</feature>
<evidence type="ECO:0000313" key="3">
    <source>
        <dbReference type="EMBL" id="GAX27602.1"/>
    </source>
</evidence>
<evidence type="ECO:0000259" key="2">
    <source>
        <dbReference type="SMART" id="SM00311"/>
    </source>
</evidence>
<dbReference type="EMBL" id="BDSP01000259">
    <property type="protein sequence ID" value="GAX27602.1"/>
    <property type="molecule type" value="Genomic_DNA"/>
</dbReference>
<dbReference type="Proteomes" id="UP000198406">
    <property type="component" value="Unassembled WGS sequence"/>
</dbReference>
<proteinExistence type="predicted"/>
<protein>
    <recommendedName>
        <fullName evidence="2">PWI domain-containing protein</fullName>
    </recommendedName>
</protein>
<dbReference type="SMART" id="SM00311">
    <property type="entry name" value="PWI"/>
    <property type="match status" value="1"/>
</dbReference>
<dbReference type="PANTHER" id="PTHR45691:SF6">
    <property type="entry name" value="PROTEIN DIAPHANOUS"/>
    <property type="match status" value="1"/>
</dbReference>
<dbReference type="GO" id="GO:0030041">
    <property type="term" value="P:actin filament polymerization"/>
    <property type="evidence" value="ECO:0007669"/>
    <property type="project" value="TreeGrafter"/>
</dbReference>
<feature type="compositionally biased region" description="Pro residues" evidence="1">
    <location>
        <begin position="281"/>
        <end position="328"/>
    </location>
</feature>
<name>A0A1Z5KNE1_FISSO</name>
<feature type="compositionally biased region" description="Polar residues" evidence="1">
    <location>
        <begin position="367"/>
        <end position="379"/>
    </location>
</feature>
<dbReference type="OrthoDB" id="49364at2759"/>
<reference evidence="3 4" key="1">
    <citation type="journal article" date="2015" name="Plant Cell">
        <title>Oil accumulation by the oleaginous diatom Fistulifera solaris as revealed by the genome and transcriptome.</title>
        <authorList>
            <person name="Tanaka T."/>
            <person name="Maeda Y."/>
            <person name="Veluchamy A."/>
            <person name="Tanaka M."/>
            <person name="Abida H."/>
            <person name="Marechal E."/>
            <person name="Bowler C."/>
            <person name="Muto M."/>
            <person name="Sunaga Y."/>
            <person name="Tanaka M."/>
            <person name="Yoshino T."/>
            <person name="Taniguchi T."/>
            <person name="Fukuda Y."/>
            <person name="Nemoto M."/>
            <person name="Matsumoto M."/>
            <person name="Wong P.S."/>
            <person name="Aburatani S."/>
            <person name="Fujibuchi W."/>
        </authorList>
    </citation>
    <scope>NUCLEOTIDE SEQUENCE [LARGE SCALE GENOMIC DNA]</scope>
    <source>
        <strain evidence="3 4">JPCC DA0580</strain>
    </source>
</reference>
<organism evidence="3 4">
    <name type="scientific">Fistulifera solaris</name>
    <name type="common">Oleaginous diatom</name>
    <dbReference type="NCBI Taxonomy" id="1519565"/>
    <lineage>
        <taxon>Eukaryota</taxon>
        <taxon>Sar</taxon>
        <taxon>Stramenopiles</taxon>
        <taxon>Ochrophyta</taxon>
        <taxon>Bacillariophyta</taxon>
        <taxon>Bacillariophyceae</taxon>
        <taxon>Bacillariophycidae</taxon>
        <taxon>Naviculales</taxon>
        <taxon>Naviculaceae</taxon>
        <taxon>Fistulifera</taxon>
    </lineage>
</organism>
<sequence length="446" mass="48793">MNYPPLPAPPVVGLPAPPPPRGRPGATNVVLLTHLPAVLHKRQVLREWLMPCGNVRHVMFVPPEQDEDEEEKVPKQEEESMRTALLTMSHADGALKVVTAFRHFQTEFLAKVDDTQKDTIQKFQVHLVPTHPDIPVPPAMMDPTTVQVLGDRLVASFPDPNRPTPVVAPVTVKEPVIRGPDSDEEQDDEEEEDPLTTPAVLAAVREFRRKLARQQGGKATRRQELVKSKIEHWKPIVRQRMLAGGVPGVPPSQLPPLPGAPPPPSQLPPPPLPGASMAGQLPPPPPPLPGVPPPPLGSQLPPPPLLPGNLPPPPPPPPSLGQLPPPQIAAPRGVSNLPAWMTQQAQQPPPSEGSEPSPTKRRKTDDWQSQPLSIPSTAQTPFRDFVATQIQQLLGEAEMSLVDFVCQQVQAQKTVTQLLPELQDVLEEDAFGFCERLYEKVQELRE</sequence>
<evidence type="ECO:0000256" key="1">
    <source>
        <dbReference type="SAM" id="MobiDB-lite"/>
    </source>
</evidence>
<feature type="domain" description="PWI" evidence="2">
    <location>
        <begin position="374"/>
        <end position="446"/>
    </location>
</feature>
<accession>A0A1Z5KNE1</accession>
<dbReference type="AlphaFoldDB" id="A0A1Z5KNE1"/>
<dbReference type="InterPro" id="IPR002483">
    <property type="entry name" value="PWI_dom"/>
</dbReference>